<dbReference type="SUPFAM" id="SSF49854">
    <property type="entry name" value="Spermadhesin, CUB domain"/>
    <property type="match status" value="2"/>
</dbReference>
<reference evidence="2" key="1">
    <citation type="submission" date="2025-08" db="UniProtKB">
        <authorList>
            <consortium name="Ensembl"/>
        </authorList>
    </citation>
    <scope>IDENTIFICATION</scope>
</reference>
<dbReference type="Proteomes" id="UP000694425">
    <property type="component" value="Unplaced"/>
</dbReference>
<keyword evidence="3" id="KW-1185">Reference proteome</keyword>
<accession>A0A8C7BQ41</accession>
<name>A0A8C7BQ41_NEOVI</name>
<dbReference type="InterPro" id="IPR035914">
    <property type="entry name" value="Sperma_CUB_dom_sf"/>
</dbReference>
<evidence type="ECO:0000313" key="3">
    <source>
        <dbReference type="Proteomes" id="UP000694425"/>
    </source>
</evidence>
<keyword evidence="1" id="KW-1015">Disulfide bond</keyword>
<proteinExistence type="predicted"/>
<protein>
    <recommendedName>
        <fullName evidence="4">A disintegrin and metalloproteinase with thrombospondin motifs 13</fullName>
    </recommendedName>
</protein>
<sequence>MRGPGQTDCAVAIGRPLGEVVTLQVLESSLSCRTGDMLLLWDRFTWRKTCGKLSGSTFSSKTNTLVVRQRRTRPEGGVVLRYGSRPASGTPHRDCDVQRFGPSGEIVSPSKSPHGSNLGGCRIFINVAPQARIAIHALTTDVGSGTGASYISIRDTHSLKTMTFHGQQALYWESEGSQAEMEFSQGFLEARASLRGWYWTLQSRVQETQWIASSRSWKREGG</sequence>
<evidence type="ECO:0000313" key="2">
    <source>
        <dbReference type="Ensembl" id="ENSNVIP00000026275.1"/>
    </source>
</evidence>
<evidence type="ECO:0000256" key="1">
    <source>
        <dbReference type="ARBA" id="ARBA00023157"/>
    </source>
</evidence>
<evidence type="ECO:0008006" key="4">
    <source>
        <dbReference type="Google" id="ProtNLM"/>
    </source>
</evidence>
<reference evidence="2" key="2">
    <citation type="submission" date="2025-09" db="UniProtKB">
        <authorList>
            <consortium name="Ensembl"/>
        </authorList>
    </citation>
    <scope>IDENTIFICATION</scope>
</reference>
<dbReference type="Ensembl" id="ENSNVIT00000030483.1">
    <property type="protein sequence ID" value="ENSNVIP00000026275.1"/>
    <property type="gene ID" value="ENSNVIG00000020308.1"/>
</dbReference>
<organism evidence="2 3">
    <name type="scientific">Neovison vison</name>
    <name type="common">American mink</name>
    <name type="synonym">Mustela vison</name>
    <dbReference type="NCBI Taxonomy" id="452646"/>
    <lineage>
        <taxon>Eukaryota</taxon>
        <taxon>Metazoa</taxon>
        <taxon>Chordata</taxon>
        <taxon>Craniata</taxon>
        <taxon>Vertebrata</taxon>
        <taxon>Euteleostomi</taxon>
        <taxon>Mammalia</taxon>
        <taxon>Eutheria</taxon>
        <taxon>Laurasiatheria</taxon>
        <taxon>Carnivora</taxon>
        <taxon>Caniformia</taxon>
        <taxon>Musteloidea</taxon>
        <taxon>Mustelidae</taxon>
        <taxon>Mustelinae</taxon>
        <taxon>Neogale</taxon>
    </lineage>
</organism>
<dbReference type="AlphaFoldDB" id="A0A8C7BQ41"/>
<dbReference type="GeneTree" id="ENSGT00940000178229"/>